<evidence type="ECO:0000256" key="2">
    <source>
        <dbReference type="ARBA" id="ARBA00022723"/>
    </source>
</evidence>
<comment type="cofactor">
    <cofactor evidence="1">
        <name>Co(2+)</name>
        <dbReference type="ChEBI" id="CHEBI:48828"/>
    </cofactor>
</comment>
<dbReference type="InterPro" id="IPR011330">
    <property type="entry name" value="Glyco_hydro/deAcase_b/a-brl"/>
</dbReference>
<evidence type="ECO:0000256" key="7">
    <source>
        <dbReference type="SAM" id="SignalP"/>
    </source>
</evidence>
<proteinExistence type="predicted"/>
<dbReference type="PROSITE" id="PS51677">
    <property type="entry name" value="NODB"/>
    <property type="match status" value="1"/>
</dbReference>
<keyword evidence="2" id="KW-0479">Metal-binding</keyword>
<accession>A0AAE1LWD2</accession>
<protein>
    <submittedName>
        <fullName evidence="9">CAZyme family CE4</fullName>
    </submittedName>
</protein>
<evidence type="ECO:0000256" key="3">
    <source>
        <dbReference type="ARBA" id="ARBA00022729"/>
    </source>
</evidence>
<dbReference type="Proteomes" id="UP001273209">
    <property type="component" value="Unassembled WGS sequence"/>
</dbReference>
<sequence>MFGRSFILSLSLAALSIEGAYGASFVPQSPVAKSRVSLSAHSKRAVNEAANNEFTPLSVNYPITEDGRCGVNFGTRCQNDECCSSEGWCGIGRPEGPDTEDWPRDHVGSVPYGEGIYHCSKPGTVALTFDDGPWYHTEELLNILEERGVRATFFITGRNLGKGAINDPSTDWPHLIYRMQADGHQIGSHTWSHQRLSTVDRSRVRQQMIYNEIAFADLLGFFPTYMRPPYSASDEDVDEWLGELGYHVTYFNLDTEGYLHEDEIEISQDIAEKAFDGKDPETDSYLQIEHDTVAESVHTLVPYLIDLIHDAGFETVTVGECLEDPEENWYRGPDGGVEKRVLERDQDSISAENPRIKSKSPRSILDKFRFRVPKPPYAGTNISFPTNGSHSSLNGSLPLIRPVPTTDGRCGPAHGNTTYAEKVEATCQFCSLLLREARRLTCSGRVIRQVDGQPLVFNFDRECQRGVAEHGITEFTTTIILKVNLQPVPTPEDIEIKFNICPIFTDRGDDHLQCAQFVSTDSIDLGLCSKWLRDCETRHIPYCRDLVQEIDKLPLPQEFRLIDTIDNCIILAPQACRYIALSYVWGRAATFQLSEDNAEKFKRPGSLTQHMADLPKTVQDAIHVVRSMGERYLWVDLLCIIQDSPSKEEQIAKMDSIYGAAILTIVAAYGSDANAGLRGVRAGSRIFNQSAATIWHDLTLVVAAPSPGDITESIWATRGWTYQEQLLSQRFLVFTTEGQAVWQCASSHLLEDTSSIIKVRPVRRLRQLRDGLRFNKRQPERNPSLSPLPLHRPYAITEYVEVVQGYTQRRFTFEDDVLAAFQGFGSILQRRLNSRFLAGLPEAYLDQALLWIPSIRQKRREGNEKHLPSWSWVGWKGQAHYEELDSSNTERVVPAVKWYYTENGQIAKPINQIGIGIDESRFGKEKSSNTFCWVPIFELLADSLNVLPTSNLGSQQRPLLRFWTSCSLFHIAPRGRDRLIAGQRESSMDRPIKVHLFLGQSERQLSGYLILNGERLPELDPSRHEFIVLSEAQFSGFNPIISACTPSAQSLMYNVMLIEWDDQREMACRLGVGRVLKRAWDASNPVIKFITLG</sequence>
<keyword evidence="4" id="KW-0378">Hydrolase</keyword>
<keyword evidence="10" id="KW-1185">Reference proteome</keyword>
<dbReference type="RefSeq" id="XP_062752931.1">
    <property type="nucleotide sequence ID" value="XM_062902893.1"/>
</dbReference>
<evidence type="ECO:0000256" key="1">
    <source>
        <dbReference type="ARBA" id="ARBA00001941"/>
    </source>
</evidence>
<feature type="chain" id="PRO_5042123412" evidence="7">
    <location>
        <begin position="23"/>
        <end position="1093"/>
    </location>
</feature>
<name>A0AAE1LWD2_9HYPO</name>
<dbReference type="PANTHER" id="PTHR46471:SF2">
    <property type="entry name" value="CHITIN DEACETYLASE-RELATED"/>
    <property type="match status" value="1"/>
</dbReference>
<dbReference type="GO" id="GO:0046872">
    <property type="term" value="F:metal ion binding"/>
    <property type="evidence" value="ECO:0007669"/>
    <property type="project" value="UniProtKB-KW"/>
</dbReference>
<evidence type="ECO:0000256" key="5">
    <source>
        <dbReference type="ARBA" id="ARBA00023277"/>
    </source>
</evidence>
<feature type="domain" description="NodB homology" evidence="8">
    <location>
        <begin position="123"/>
        <end position="316"/>
    </location>
</feature>
<evidence type="ECO:0000313" key="9">
    <source>
        <dbReference type="EMBL" id="KAK4066254.1"/>
    </source>
</evidence>
<evidence type="ECO:0000256" key="6">
    <source>
        <dbReference type="ARBA" id="ARBA00023285"/>
    </source>
</evidence>
<dbReference type="GeneID" id="87922798"/>
<dbReference type="PANTHER" id="PTHR46471">
    <property type="entry name" value="CHITIN DEACETYLASE"/>
    <property type="match status" value="1"/>
</dbReference>
<gene>
    <name evidence="9" type="ORF">Triagg1_8086</name>
</gene>
<dbReference type="SUPFAM" id="SSF88713">
    <property type="entry name" value="Glycoside hydrolase/deacetylase"/>
    <property type="match status" value="1"/>
</dbReference>
<dbReference type="Pfam" id="PF01522">
    <property type="entry name" value="Polysacc_deac_1"/>
    <property type="match status" value="1"/>
</dbReference>
<dbReference type="GO" id="GO:0005975">
    <property type="term" value="P:carbohydrate metabolic process"/>
    <property type="evidence" value="ECO:0007669"/>
    <property type="project" value="InterPro"/>
</dbReference>
<evidence type="ECO:0000256" key="4">
    <source>
        <dbReference type="ARBA" id="ARBA00022801"/>
    </source>
</evidence>
<comment type="caution">
    <text evidence="9">The sequence shown here is derived from an EMBL/GenBank/DDBJ whole genome shotgun (WGS) entry which is preliminary data.</text>
</comment>
<dbReference type="CDD" id="cd10951">
    <property type="entry name" value="CE4_ClCDA_like"/>
    <property type="match status" value="1"/>
</dbReference>
<dbReference type="CDD" id="cd00035">
    <property type="entry name" value="ChtBD1"/>
    <property type="match status" value="1"/>
</dbReference>
<keyword evidence="6" id="KW-0170">Cobalt</keyword>
<keyword evidence="5" id="KW-0119">Carbohydrate metabolism</keyword>
<dbReference type="AlphaFoldDB" id="A0AAE1LWD2"/>
<reference evidence="9" key="1">
    <citation type="submission" date="2023-11" db="EMBL/GenBank/DDBJ databases">
        <title>The genome sequences of three competitors of mushroom-forming fungi.</title>
        <authorList>
            <person name="Beijen E."/>
            <person name="Ohm R.A."/>
        </authorList>
    </citation>
    <scope>NUCLEOTIDE SEQUENCE</scope>
    <source>
        <strain evidence="9">CBS 100526</strain>
    </source>
</reference>
<dbReference type="InterPro" id="IPR002509">
    <property type="entry name" value="NODB_dom"/>
</dbReference>
<dbReference type="Pfam" id="PF06985">
    <property type="entry name" value="HET"/>
    <property type="match status" value="1"/>
</dbReference>
<evidence type="ECO:0000259" key="8">
    <source>
        <dbReference type="PROSITE" id="PS51677"/>
    </source>
</evidence>
<dbReference type="Gene3D" id="3.20.20.370">
    <property type="entry name" value="Glycoside hydrolase/deacetylase"/>
    <property type="match status" value="1"/>
</dbReference>
<organism evidence="9 10">
    <name type="scientific">Trichoderma aggressivum f. europaeum</name>
    <dbReference type="NCBI Taxonomy" id="173218"/>
    <lineage>
        <taxon>Eukaryota</taxon>
        <taxon>Fungi</taxon>
        <taxon>Dikarya</taxon>
        <taxon>Ascomycota</taxon>
        <taxon>Pezizomycotina</taxon>
        <taxon>Sordariomycetes</taxon>
        <taxon>Hypocreomycetidae</taxon>
        <taxon>Hypocreales</taxon>
        <taxon>Hypocreaceae</taxon>
        <taxon>Trichoderma</taxon>
    </lineage>
</organism>
<feature type="signal peptide" evidence="7">
    <location>
        <begin position="1"/>
        <end position="22"/>
    </location>
</feature>
<dbReference type="EMBL" id="JAWRVG010000038">
    <property type="protein sequence ID" value="KAK4066254.1"/>
    <property type="molecule type" value="Genomic_DNA"/>
</dbReference>
<dbReference type="GO" id="GO:0016810">
    <property type="term" value="F:hydrolase activity, acting on carbon-nitrogen (but not peptide) bonds"/>
    <property type="evidence" value="ECO:0007669"/>
    <property type="project" value="InterPro"/>
</dbReference>
<evidence type="ECO:0000313" key="10">
    <source>
        <dbReference type="Proteomes" id="UP001273209"/>
    </source>
</evidence>
<dbReference type="InterPro" id="IPR010730">
    <property type="entry name" value="HET"/>
</dbReference>
<keyword evidence="3 7" id="KW-0732">Signal</keyword>